<name>A0ABV1V142_9ACTN</name>
<dbReference type="Proteomes" id="UP001445472">
    <property type="component" value="Unassembled WGS sequence"/>
</dbReference>
<dbReference type="RefSeq" id="WP_351978093.1">
    <property type="nucleotide sequence ID" value="NZ_JBEPBX010000028.1"/>
</dbReference>
<evidence type="ECO:0000313" key="5">
    <source>
        <dbReference type="Proteomes" id="UP001445472"/>
    </source>
</evidence>
<comment type="function">
    <text evidence="2">Catalyzes the reversible hydration of carbon dioxide to form bicarbonate.</text>
</comment>
<protein>
    <submittedName>
        <fullName evidence="4">Carbonic anhydrase</fullName>
    </submittedName>
</protein>
<evidence type="ECO:0000256" key="1">
    <source>
        <dbReference type="ARBA" id="ARBA00006217"/>
    </source>
</evidence>
<feature type="compositionally biased region" description="Basic and acidic residues" evidence="3">
    <location>
        <begin position="61"/>
        <end position="80"/>
    </location>
</feature>
<comment type="similarity">
    <text evidence="1">Belongs to the beta-class carbonic anhydrase family.</text>
</comment>
<evidence type="ECO:0000256" key="2">
    <source>
        <dbReference type="ARBA" id="ARBA00024993"/>
    </source>
</evidence>
<dbReference type="InterPro" id="IPR036874">
    <property type="entry name" value="Carbonic_anhydrase_sf"/>
</dbReference>
<keyword evidence="5" id="KW-1185">Reference proteome</keyword>
<dbReference type="CDD" id="cd03378">
    <property type="entry name" value="beta_CA_cladeC"/>
    <property type="match status" value="1"/>
</dbReference>
<dbReference type="InterPro" id="IPR001765">
    <property type="entry name" value="Carbonic_anhydrase"/>
</dbReference>
<organism evidence="4 5">
    <name type="scientific">Streptomyces xantholiticus</name>
    <dbReference type="NCBI Taxonomy" id="68285"/>
    <lineage>
        <taxon>Bacteria</taxon>
        <taxon>Bacillati</taxon>
        <taxon>Actinomycetota</taxon>
        <taxon>Actinomycetes</taxon>
        <taxon>Kitasatosporales</taxon>
        <taxon>Streptomycetaceae</taxon>
        <taxon>Streptomyces</taxon>
    </lineage>
</organism>
<proteinExistence type="inferred from homology"/>
<dbReference type="SMART" id="SM00947">
    <property type="entry name" value="Pro_CA"/>
    <property type="match status" value="1"/>
</dbReference>
<dbReference type="PANTHER" id="PTHR11002:SF79">
    <property type="entry name" value="CARBONIC ANHYDRASE 2"/>
    <property type="match status" value="1"/>
</dbReference>
<feature type="region of interest" description="Disordered" evidence="3">
    <location>
        <begin position="60"/>
        <end position="80"/>
    </location>
</feature>
<sequence length="318" mass="33535">MFTRTDSTRPSALHWGTAGLASGVHAAARAGSVGRLRQCGPRPLAPAARAPHHAEQWAWSNRRDVPEPHRGERPMDRAGRPDRRALLAGGLVSAMAALAGCSSTRAASSATGASPETRPTTPAAAFTRLMEGNKRWVSGDLQHPDRDPNRRQFVAQQQEPFGAILSCIDSRVPPELLFDTGLGDLYVMRTGGEAVGPVVTGSVEYGPMTSDTPLVVVLGHQRCGAVEAAYKSLRDDKPLPGNLRAIVKALQPAYEQAVREGGADPVETMARAQVELTAADLRSNQDLAPLVGKGALAVVGAYYSLDTGKVEVLAGAPS</sequence>
<dbReference type="PANTHER" id="PTHR11002">
    <property type="entry name" value="CARBONIC ANHYDRASE"/>
    <property type="match status" value="1"/>
</dbReference>
<dbReference type="Gene3D" id="3.40.1050.10">
    <property type="entry name" value="Carbonic anhydrase"/>
    <property type="match status" value="1"/>
</dbReference>
<accession>A0ABV1V142</accession>
<evidence type="ECO:0000256" key="3">
    <source>
        <dbReference type="SAM" id="MobiDB-lite"/>
    </source>
</evidence>
<dbReference type="Pfam" id="PF00484">
    <property type="entry name" value="Pro_CA"/>
    <property type="match status" value="1"/>
</dbReference>
<dbReference type="EMBL" id="JBEPBX010000028">
    <property type="protein sequence ID" value="MER6616749.1"/>
    <property type="molecule type" value="Genomic_DNA"/>
</dbReference>
<gene>
    <name evidence="4" type="ORF">ABT276_25945</name>
</gene>
<dbReference type="SUPFAM" id="SSF53056">
    <property type="entry name" value="beta-carbonic anhydrase, cab"/>
    <property type="match status" value="1"/>
</dbReference>
<comment type="caution">
    <text evidence="4">The sequence shown here is derived from an EMBL/GenBank/DDBJ whole genome shotgun (WGS) entry which is preliminary data.</text>
</comment>
<evidence type="ECO:0000313" key="4">
    <source>
        <dbReference type="EMBL" id="MER6616749.1"/>
    </source>
</evidence>
<reference evidence="4 5" key="1">
    <citation type="submission" date="2024-06" db="EMBL/GenBank/DDBJ databases">
        <title>The Natural Products Discovery Center: Release of the First 8490 Sequenced Strains for Exploring Actinobacteria Biosynthetic Diversity.</title>
        <authorList>
            <person name="Kalkreuter E."/>
            <person name="Kautsar S.A."/>
            <person name="Yang D."/>
            <person name="Bader C.D."/>
            <person name="Teijaro C.N."/>
            <person name="Fluegel L."/>
            <person name="Davis C.M."/>
            <person name="Simpson J.R."/>
            <person name="Lauterbach L."/>
            <person name="Steele A.D."/>
            <person name="Gui C."/>
            <person name="Meng S."/>
            <person name="Li G."/>
            <person name="Viehrig K."/>
            <person name="Ye F."/>
            <person name="Su P."/>
            <person name="Kiefer A.F."/>
            <person name="Nichols A."/>
            <person name="Cepeda A.J."/>
            <person name="Yan W."/>
            <person name="Fan B."/>
            <person name="Jiang Y."/>
            <person name="Adhikari A."/>
            <person name="Zheng C.-J."/>
            <person name="Schuster L."/>
            <person name="Cowan T.M."/>
            <person name="Smanski M.J."/>
            <person name="Chevrette M.G."/>
            <person name="De Carvalho L.P.S."/>
            <person name="Shen B."/>
        </authorList>
    </citation>
    <scope>NUCLEOTIDE SEQUENCE [LARGE SCALE GENOMIC DNA]</scope>
    <source>
        <strain evidence="4 5">NPDC000837</strain>
    </source>
</reference>